<proteinExistence type="predicted"/>
<evidence type="ECO:0000313" key="2">
    <source>
        <dbReference type="EMBL" id="CAG9166162.1"/>
    </source>
</evidence>
<keyword evidence="1" id="KW-0802">TPR repeat</keyword>
<dbReference type="InterPro" id="IPR002201">
    <property type="entry name" value="Glyco_trans_9"/>
</dbReference>
<sequence>MPQPAAITVEDALRRAHAHWDAGQPREAEALCMRVLAAVPSQPDALHLLGIMAHAYGRGELALDLLARACASPHATAIHHSNRAEVCRQAGRLDDAEAAARRAVALDPALTDAWNNLGIVLQESGRLAQSLACLEQVAAQRPDMPQAHNNLANTLLRLGYAERAESHYRRALALRPDYAETHSNLALLLCQRGDLAGAEAHARRAIELEPSLGDAYRNLAQIQRAAQQGDAARHTVDALRPFSPAQGEASRSEAADPALAAWQAAERDARALLAQRRYTDAEARLAPLLADRQVPIALWQLMAAALRPQGRIEETRAIQQMIVDTVPGELPARFDLAETQLLLGDFGRGWREYRYRYSLAHTIAMERKMQQPRWTGEPVPGKTLLIHDEQGFGDAFQFLRMVPWARSRSGARVVLQTMPEVLPLARRAGGFDEIVARDDLPPAFDVHCEMMSLPMALGLSMADLPGQVPYLRADPERVALWRGRLGALPRPWVALVWAGRPTHQNDANRSLALSALAPLARSGASFVSLQKGDAAAQAAAPPAGMCLYAAGEAIEDFDDTAAILELADLLISVDSSPVHLAGALGRPVWTLLPFVPDWRWLLEREDSPWYPTMRLFRQARPGGWDDVIGRVAQALCAWMPGKDA</sequence>
<dbReference type="Proteomes" id="UP000721236">
    <property type="component" value="Unassembled WGS sequence"/>
</dbReference>
<evidence type="ECO:0000256" key="1">
    <source>
        <dbReference type="PROSITE-ProRule" id="PRU00339"/>
    </source>
</evidence>
<dbReference type="PROSITE" id="PS50005">
    <property type="entry name" value="TPR"/>
    <property type="match status" value="2"/>
</dbReference>
<dbReference type="Gene3D" id="1.25.40.10">
    <property type="entry name" value="Tetratricopeptide repeat domain"/>
    <property type="match status" value="3"/>
</dbReference>
<dbReference type="Gene3D" id="3.40.50.2000">
    <property type="entry name" value="Glycogen Phosphorylase B"/>
    <property type="match status" value="1"/>
</dbReference>
<dbReference type="SUPFAM" id="SSF53756">
    <property type="entry name" value="UDP-Glycosyltransferase/glycogen phosphorylase"/>
    <property type="match status" value="1"/>
</dbReference>
<dbReference type="PANTHER" id="PTHR44998">
    <property type="match status" value="1"/>
</dbReference>
<accession>A0ABM8WFS5</accession>
<evidence type="ECO:0000313" key="3">
    <source>
        <dbReference type="Proteomes" id="UP000721236"/>
    </source>
</evidence>
<dbReference type="PANTHER" id="PTHR44998:SF1">
    <property type="entry name" value="UDP-N-ACETYLGLUCOSAMINE--PEPTIDE N-ACETYLGLUCOSAMINYLTRANSFERASE 110 KDA SUBUNIT"/>
    <property type="match status" value="1"/>
</dbReference>
<dbReference type="EMBL" id="CAJZAH010000001">
    <property type="protein sequence ID" value="CAG9166162.1"/>
    <property type="molecule type" value="Genomic_DNA"/>
</dbReference>
<gene>
    <name evidence="2" type="ORF">LMG21510_00302</name>
</gene>
<dbReference type="InterPro" id="IPR011990">
    <property type="entry name" value="TPR-like_helical_dom_sf"/>
</dbReference>
<dbReference type="SMART" id="SM00028">
    <property type="entry name" value="TPR"/>
    <property type="match status" value="5"/>
</dbReference>
<comment type="caution">
    <text evidence="2">The sequence shown here is derived from an EMBL/GenBank/DDBJ whole genome shotgun (WGS) entry which is preliminary data.</text>
</comment>
<name>A0ABM8WFS5_9BURK</name>
<feature type="repeat" description="TPR" evidence="1">
    <location>
        <begin position="179"/>
        <end position="212"/>
    </location>
</feature>
<dbReference type="Pfam" id="PF01075">
    <property type="entry name" value="Glyco_transf_9"/>
    <property type="match status" value="1"/>
</dbReference>
<organism evidence="2 3">
    <name type="scientific">Cupriavidus respiraculi</name>
    <dbReference type="NCBI Taxonomy" id="195930"/>
    <lineage>
        <taxon>Bacteria</taxon>
        <taxon>Pseudomonadati</taxon>
        <taxon>Pseudomonadota</taxon>
        <taxon>Betaproteobacteria</taxon>
        <taxon>Burkholderiales</taxon>
        <taxon>Burkholderiaceae</taxon>
        <taxon>Cupriavidus</taxon>
    </lineage>
</organism>
<dbReference type="SUPFAM" id="SSF48452">
    <property type="entry name" value="TPR-like"/>
    <property type="match status" value="1"/>
</dbReference>
<dbReference type="Pfam" id="PF13374">
    <property type="entry name" value="TPR_10"/>
    <property type="match status" value="1"/>
</dbReference>
<evidence type="ECO:0008006" key="4">
    <source>
        <dbReference type="Google" id="ProtNLM"/>
    </source>
</evidence>
<feature type="repeat" description="TPR" evidence="1">
    <location>
        <begin position="145"/>
        <end position="178"/>
    </location>
</feature>
<protein>
    <recommendedName>
        <fullName evidence="4">Tetratricopeptide repeat protein</fullName>
    </recommendedName>
</protein>
<reference evidence="2 3" key="1">
    <citation type="submission" date="2021-08" db="EMBL/GenBank/DDBJ databases">
        <authorList>
            <person name="Peeters C."/>
        </authorList>
    </citation>
    <scope>NUCLEOTIDE SEQUENCE [LARGE SCALE GENOMIC DNA]</scope>
    <source>
        <strain evidence="2 3">LMG 21510</strain>
    </source>
</reference>
<dbReference type="InterPro" id="IPR019734">
    <property type="entry name" value="TPR_rpt"/>
</dbReference>
<keyword evidence="3" id="KW-1185">Reference proteome</keyword>
<dbReference type="Pfam" id="PF13432">
    <property type="entry name" value="TPR_16"/>
    <property type="match status" value="3"/>
</dbReference>